<reference evidence="7 8" key="1">
    <citation type="journal article" date="2012" name="Fungal Genet. Biol.">
        <title>The genome of the xerotolerant mold Wallemia sebi reveals adaptations to osmotic stress and suggests cryptic sexual reproduction.</title>
        <authorList>
            <person name="Padamsee M."/>
            <person name="Kumar T.K.A."/>
            <person name="Riley R."/>
            <person name="Binder M."/>
            <person name="Boyd A."/>
            <person name="Calvo A.M."/>
            <person name="Furukawa K."/>
            <person name="Hesse C."/>
            <person name="Hohmann S."/>
            <person name="James T.Y."/>
            <person name="LaButti K."/>
            <person name="Lapidus A."/>
            <person name="Lindquist E."/>
            <person name="Lucas S."/>
            <person name="Miller K."/>
            <person name="Shantappa S."/>
            <person name="Grigoriev I.V."/>
            <person name="Hibbett D.S."/>
            <person name="McLaughlin D.J."/>
            <person name="Spatafora J.W."/>
            <person name="Aime M.C."/>
        </authorList>
    </citation>
    <scope>NUCLEOTIDE SEQUENCE [LARGE SCALE GENOMIC DNA]</scope>
    <source>
        <strain evidence="8">ATCC MYA-4683 / CBS 633.66</strain>
    </source>
</reference>
<keyword evidence="2 4" id="KW-0853">WD repeat</keyword>
<dbReference type="SUPFAM" id="SSF50978">
    <property type="entry name" value="WD40 repeat-like"/>
    <property type="match status" value="1"/>
</dbReference>
<evidence type="ECO:0000313" key="8">
    <source>
        <dbReference type="Proteomes" id="UP000005242"/>
    </source>
</evidence>
<dbReference type="InterPro" id="IPR015943">
    <property type="entry name" value="WD40/YVTN_repeat-like_dom_sf"/>
</dbReference>
<dbReference type="STRING" id="671144.I4Y9E8"/>
<dbReference type="InterPro" id="IPR056150">
    <property type="entry name" value="WD40_CDC20-Fz"/>
</dbReference>
<feature type="compositionally biased region" description="Polar residues" evidence="5">
    <location>
        <begin position="82"/>
        <end position="96"/>
    </location>
</feature>
<dbReference type="InParanoid" id="I4Y9E8"/>
<dbReference type="PANTHER" id="PTHR19918">
    <property type="entry name" value="CELL DIVISION CYCLE 20 CDC20 FIZZY -RELATED"/>
    <property type="match status" value="1"/>
</dbReference>
<name>I4Y9E8_WALMC</name>
<dbReference type="GeneID" id="18472710"/>
<dbReference type="Proteomes" id="UP000005242">
    <property type="component" value="Unassembled WGS sequence"/>
</dbReference>
<accession>I4Y9E8</accession>
<dbReference type="GO" id="GO:0031145">
    <property type="term" value="P:anaphase-promoting complex-dependent catabolic process"/>
    <property type="evidence" value="ECO:0007669"/>
    <property type="project" value="TreeGrafter"/>
</dbReference>
<dbReference type="PROSITE" id="PS50082">
    <property type="entry name" value="WD_REPEATS_2"/>
    <property type="match status" value="3"/>
</dbReference>
<organism evidence="7 8">
    <name type="scientific">Wallemia mellicola (strain ATCC MYA-4683 / CBS 633.66)</name>
    <name type="common">Wallemia sebi (CBS 633.66)</name>
    <dbReference type="NCBI Taxonomy" id="671144"/>
    <lineage>
        <taxon>Eukaryota</taxon>
        <taxon>Fungi</taxon>
        <taxon>Dikarya</taxon>
        <taxon>Basidiomycota</taxon>
        <taxon>Wallemiomycotina</taxon>
        <taxon>Wallemiomycetes</taxon>
        <taxon>Wallemiales</taxon>
        <taxon>Wallemiaceae</taxon>
        <taxon>Wallemia</taxon>
    </lineage>
</organism>
<evidence type="ECO:0000256" key="4">
    <source>
        <dbReference type="PROSITE-ProRule" id="PRU00221"/>
    </source>
</evidence>
<dbReference type="OrthoDB" id="10263272at2759"/>
<dbReference type="InterPro" id="IPR033010">
    <property type="entry name" value="Cdc20/Fizzy"/>
</dbReference>
<dbReference type="PRINTS" id="PR00320">
    <property type="entry name" value="GPROTEINBRPT"/>
</dbReference>
<feature type="domain" description="CDC20/Fizzy WD40" evidence="6">
    <location>
        <begin position="117"/>
        <end position="413"/>
    </location>
</feature>
<feature type="repeat" description="WD" evidence="4">
    <location>
        <begin position="245"/>
        <end position="286"/>
    </location>
</feature>
<dbReference type="eggNOG" id="KOG0305">
    <property type="taxonomic scope" value="Eukaryota"/>
</dbReference>
<dbReference type="GO" id="GO:1905786">
    <property type="term" value="P:positive regulation of anaphase-promoting complex-dependent catabolic process"/>
    <property type="evidence" value="ECO:0007669"/>
    <property type="project" value="TreeGrafter"/>
</dbReference>
<dbReference type="SMART" id="SM00320">
    <property type="entry name" value="WD40"/>
    <property type="match status" value="5"/>
</dbReference>
<dbReference type="EMBL" id="JH668238">
    <property type="protein sequence ID" value="EIM20590.1"/>
    <property type="molecule type" value="Genomic_DNA"/>
</dbReference>
<proteinExistence type="inferred from homology"/>
<dbReference type="InterPro" id="IPR020472">
    <property type="entry name" value="WD40_PAC1"/>
</dbReference>
<dbReference type="GO" id="GO:1990757">
    <property type="term" value="F:ubiquitin ligase activator activity"/>
    <property type="evidence" value="ECO:0007669"/>
    <property type="project" value="TreeGrafter"/>
</dbReference>
<keyword evidence="8" id="KW-1185">Reference proteome</keyword>
<evidence type="ECO:0000256" key="2">
    <source>
        <dbReference type="ARBA" id="ARBA00022574"/>
    </source>
</evidence>
<feature type="repeat" description="WD" evidence="4">
    <location>
        <begin position="170"/>
        <end position="204"/>
    </location>
</feature>
<dbReference type="KEGG" id="wse:WALSEDRAFT_55018"/>
<protein>
    <submittedName>
        <fullName evidence="7">WD40 repeat-like protein</fullName>
    </submittedName>
</protein>
<dbReference type="GO" id="GO:0005680">
    <property type="term" value="C:anaphase-promoting complex"/>
    <property type="evidence" value="ECO:0007669"/>
    <property type="project" value="TreeGrafter"/>
</dbReference>
<dbReference type="PROSITE" id="PS00678">
    <property type="entry name" value="WD_REPEATS_1"/>
    <property type="match status" value="1"/>
</dbReference>
<dbReference type="InterPro" id="IPR036322">
    <property type="entry name" value="WD40_repeat_dom_sf"/>
</dbReference>
<dbReference type="InterPro" id="IPR001680">
    <property type="entry name" value="WD40_rpt"/>
</dbReference>
<sequence length="435" mass="48623">MTPDKRSRKSDRFIPSRTPLSKVSYNLDKAGLSDEKSSKPLSEDFFNTLGQETLAAPTPIETTTDANENEDNRQKRRRKSLSMHTTPPRTKVLQTTTQGMLQTRSLRRVSHTPKTVLDAPYMADDQYCNLMSWSCEDVLAVALQSHIYTWRSSHVSMLCDVQETSSALRVASLAWDPTGKILAVGLDDGTTQLWDVQQRQCIGQVCKQSAKVGVINWSSGVLACGSRDGSIFVKDTRMANTNLRLRLHKGEITSLTYSAATEALASGGNDNKLYLWDIRSRGRLLKSYTDHEGAVTALSFNPHHRGVLASGGGTYDRRIVFRDTIHQGRKTLGDYDTGSQVCNLYFSTNTQELLSTHGFSQYSRGNLVCLWQYPSMKQIASIRSHLGRPIYMGVSSDGTTVATGSGDETIRFWKLFPPRQENKPESVFNLTKYIR</sequence>
<feature type="repeat" description="WD" evidence="4">
    <location>
        <begin position="382"/>
        <end position="415"/>
    </location>
</feature>
<evidence type="ECO:0000259" key="6">
    <source>
        <dbReference type="Pfam" id="PF24807"/>
    </source>
</evidence>
<dbReference type="AlphaFoldDB" id="I4Y9E8"/>
<dbReference type="HOGENOM" id="CLU_014831_4_1_1"/>
<dbReference type="GO" id="GO:0010997">
    <property type="term" value="F:anaphase-promoting complex binding"/>
    <property type="evidence" value="ECO:0007669"/>
    <property type="project" value="InterPro"/>
</dbReference>
<evidence type="ECO:0000256" key="1">
    <source>
        <dbReference type="ARBA" id="ARBA00006445"/>
    </source>
</evidence>
<evidence type="ECO:0000256" key="3">
    <source>
        <dbReference type="ARBA" id="ARBA00022737"/>
    </source>
</evidence>
<dbReference type="Pfam" id="PF24807">
    <property type="entry name" value="WD40_CDC20-Fz"/>
    <property type="match status" value="1"/>
</dbReference>
<keyword evidence="3" id="KW-0677">Repeat</keyword>
<evidence type="ECO:0000313" key="7">
    <source>
        <dbReference type="EMBL" id="EIM20590.1"/>
    </source>
</evidence>
<dbReference type="OMA" id="ITNESCQ"/>
<gene>
    <name evidence="7" type="ORF">WALSEDRAFT_55018</name>
</gene>
<comment type="similarity">
    <text evidence="1">Belongs to the WD repeat CDC20/Fizzy family.</text>
</comment>
<dbReference type="Gene3D" id="2.130.10.10">
    <property type="entry name" value="YVTN repeat-like/Quinoprotein amine dehydrogenase"/>
    <property type="match status" value="1"/>
</dbReference>
<dbReference type="PROSITE" id="PS50294">
    <property type="entry name" value="WD_REPEATS_REGION"/>
    <property type="match status" value="2"/>
</dbReference>
<evidence type="ECO:0000256" key="5">
    <source>
        <dbReference type="SAM" id="MobiDB-lite"/>
    </source>
</evidence>
<dbReference type="InterPro" id="IPR019775">
    <property type="entry name" value="WD40_repeat_CS"/>
</dbReference>
<feature type="region of interest" description="Disordered" evidence="5">
    <location>
        <begin position="51"/>
        <end position="96"/>
    </location>
</feature>
<dbReference type="RefSeq" id="XP_006959380.1">
    <property type="nucleotide sequence ID" value="XM_006959318.1"/>
</dbReference>